<proteinExistence type="predicted"/>
<keyword evidence="2" id="KW-0472">Membrane</keyword>
<evidence type="ECO:0000313" key="4">
    <source>
        <dbReference type="Proteomes" id="UP001634007"/>
    </source>
</evidence>
<sequence length="162" mass="18727">MNLYFVFQGIVFSSMLTSSETIRCKLKWTFYALSLLASIYNSLAVLVNIRRSLKYYENMALNWDLHDKLRVHLANLRVQERNNANAQAAVEQQKNANAEAVPQQQNNANAQATGQQQNNPYRFRINQRHTLCYLTVLLLLIFSAAMLYGFSQIHYCHRCSFG</sequence>
<dbReference type="EMBL" id="JBJKBG010000005">
    <property type="protein sequence ID" value="KAL3738894.1"/>
    <property type="molecule type" value="Genomic_DNA"/>
</dbReference>
<keyword evidence="2" id="KW-0812">Transmembrane</keyword>
<feature type="transmembrane region" description="Helical" evidence="2">
    <location>
        <begin position="131"/>
        <end position="150"/>
    </location>
</feature>
<feature type="region of interest" description="Disordered" evidence="1">
    <location>
        <begin position="96"/>
        <end position="115"/>
    </location>
</feature>
<reference evidence="3 4" key="1">
    <citation type="submission" date="2024-11" db="EMBL/GenBank/DDBJ databases">
        <title>Chromosome-level genome assembly of Eucalyptus globulus Labill. provides insights into its genome evolution.</title>
        <authorList>
            <person name="Li X."/>
        </authorList>
    </citation>
    <scope>NUCLEOTIDE SEQUENCE [LARGE SCALE GENOMIC DNA]</scope>
    <source>
        <strain evidence="3">CL2024</strain>
        <tissue evidence="3">Fresh tender leaves</tissue>
    </source>
</reference>
<dbReference type="AlphaFoldDB" id="A0ABD3KJ17"/>
<feature type="transmembrane region" description="Helical" evidence="2">
    <location>
        <begin position="28"/>
        <end position="49"/>
    </location>
</feature>
<comment type="caution">
    <text evidence="3">The sequence shown here is derived from an EMBL/GenBank/DDBJ whole genome shotgun (WGS) entry which is preliminary data.</text>
</comment>
<evidence type="ECO:0000313" key="3">
    <source>
        <dbReference type="EMBL" id="KAL3738894.1"/>
    </source>
</evidence>
<accession>A0ABD3KJ17</accession>
<evidence type="ECO:0000256" key="2">
    <source>
        <dbReference type="SAM" id="Phobius"/>
    </source>
</evidence>
<keyword evidence="4" id="KW-1185">Reference proteome</keyword>
<protein>
    <submittedName>
        <fullName evidence="3">Uncharacterized protein</fullName>
    </submittedName>
</protein>
<evidence type="ECO:0000256" key="1">
    <source>
        <dbReference type="SAM" id="MobiDB-lite"/>
    </source>
</evidence>
<organism evidence="3 4">
    <name type="scientific">Eucalyptus globulus</name>
    <name type="common">Tasmanian blue gum</name>
    <dbReference type="NCBI Taxonomy" id="34317"/>
    <lineage>
        <taxon>Eukaryota</taxon>
        <taxon>Viridiplantae</taxon>
        <taxon>Streptophyta</taxon>
        <taxon>Embryophyta</taxon>
        <taxon>Tracheophyta</taxon>
        <taxon>Spermatophyta</taxon>
        <taxon>Magnoliopsida</taxon>
        <taxon>eudicotyledons</taxon>
        <taxon>Gunneridae</taxon>
        <taxon>Pentapetalae</taxon>
        <taxon>rosids</taxon>
        <taxon>malvids</taxon>
        <taxon>Myrtales</taxon>
        <taxon>Myrtaceae</taxon>
        <taxon>Myrtoideae</taxon>
        <taxon>Eucalypteae</taxon>
        <taxon>Eucalyptus</taxon>
    </lineage>
</organism>
<name>A0ABD3KJ17_EUCGL</name>
<keyword evidence="2" id="KW-1133">Transmembrane helix</keyword>
<dbReference type="Proteomes" id="UP001634007">
    <property type="component" value="Unassembled WGS sequence"/>
</dbReference>
<gene>
    <name evidence="3" type="ORF">ACJRO7_020296</name>
</gene>